<evidence type="ECO:0000313" key="4">
    <source>
        <dbReference type="Proteomes" id="UP001596023"/>
    </source>
</evidence>
<accession>A0ABV9KZK4</accession>
<evidence type="ECO:0000259" key="2">
    <source>
        <dbReference type="Pfam" id="PF13568"/>
    </source>
</evidence>
<dbReference type="InterPro" id="IPR025665">
    <property type="entry name" value="Beta-barrel_OMP_2"/>
</dbReference>
<dbReference type="Gene3D" id="2.40.160.20">
    <property type="match status" value="1"/>
</dbReference>
<reference evidence="4" key="1">
    <citation type="journal article" date="2019" name="Int. J. Syst. Evol. Microbiol.">
        <title>The Global Catalogue of Microorganisms (GCM) 10K type strain sequencing project: providing services to taxonomists for standard genome sequencing and annotation.</title>
        <authorList>
            <consortium name="The Broad Institute Genomics Platform"/>
            <consortium name="The Broad Institute Genome Sequencing Center for Infectious Disease"/>
            <person name="Wu L."/>
            <person name="Ma J."/>
        </authorList>
    </citation>
    <scope>NUCLEOTIDE SEQUENCE [LARGE SCALE GENOMIC DNA]</scope>
    <source>
        <strain evidence="4">CCUG 66188</strain>
    </source>
</reference>
<dbReference type="EMBL" id="JBHSGN010000111">
    <property type="protein sequence ID" value="MFC4675687.1"/>
    <property type="molecule type" value="Genomic_DNA"/>
</dbReference>
<protein>
    <submittedName>
        <fullName evidence="3">Outer membrane beta-barrel protein</fullName>
    </submittedName>
</protein>
<keyword evidence="1" id="KW-0472">Membrane</keyword>
<sequence>MPDKKSHNEQPDEFSRLIRQKLVDYRMPVDADCWNGIELQMKPKQRKSVWWIGGSVAAIAVIVILLLSIPKNDEPPFNRITGIDNFNTTRIKITKPGKQPIIVVSGNDSHIPAKSYPAHTLSSKTAGDRHIAEGSGIVNEAVPATIIDTISMAHIENMVQNVVSGNNNIAETNVNTSDTVPAIQEKKPVQATPKEPARLLIAKAGNNDSRWLMSASFSSGGGSSSNGNMYKGLMYDYATSANISESFSDTKALLSKDLSVNDFSEMDHSLPLSFGVNVRKDINKYLGFETGLTYTYLSSQFRKKAIKSLEARQELHYLGIPVNVVLYLWNSSNWNIYLSTGGMVEKGLRYKYTEDIYDKNNSTAVVHDKGSISGLQWSLNASLGASYMFYNDWSIYFEPRFSYYFDNKQPISIRTEKPSVFGLGAGLRYKF</sequence>
<keyword evidence="4" id="KW-1185">Reference proteome</keyword>
<keyword evidence="1" id="KW-1133">Transmembrane helix</keyword>
<organism evidence="3 4">
    <name type="scientific">Dysgonomonas termitidis</name>
    <dbReference type="NCBI Taxonomy" id="1516126"/>
    <lineage>
        <taxon>Bacteria</taxon>
        <taxon>Pseudomonadati</taxon>
        <taxon>Bacteroidota</taxon>
        <taxon>Bacteroidia</taxon>
        <taxon>Bacteroidales</taxon>
        <taxon>Dysgonomonadaceae</taxon>
        <taxon>Dysgonomonas</taxon>
    </lineage>
</organism>
<evidence type="ECO:0000256" key="1">
    <source>
        <dbReference type="SAM" id="Phobius"/>
    </source>
</evidence>
<evidence type="ECO:0000313" key="3">
    <source>
        <dbReference type="EMBL" id="MFC4675687.1"/>
    </source>
</evidence>
<dbReference type="SUPFAM" id="SSF56925">
    <property type="entry name" value="OMPA-like"/>
    <property type="match status" value="1"/>
</dbReference>
<comment type="caution">
    <text evidence="3">The sequence shown here is derived from an EMBL/GenBank/DDBJ whole genome shotgun (WGS) entry which is preliminary data.</text>
</comment>
<keyword evidence="1" id="KW-0812">Transmembrane</keyword>
<feature type="domain" description="Outer membrane protein beta-barrel" evidence="2">
    <location>
        <begin position="261"/>
        <end position="403"/>
    </location>
</feature>
<feature type="transmembrane region" description="Helical" evidence="1">
    <location>
        <begin position="49"/>
        <end position="69"/>
    </location>
</feature>
<dbReference type="Proteomes" id="UP001596023">
    <property type="component" value="Unassembled WGS sequence"/>
</dbReference>
<proteinExistence type="predicted"/>
<gene>
    <name evidence="3" type="ORF">ACFO6W_18520</name>
</gene>
<dbReference type="InterPro" id="IPR011250">
    <property type="entry name" value="OMP/PagP_B-barrel"/>
</dbReference>
<dbReference type="RefSeq" id="WP_379999146.1">
    <property type="nucleotide sequence ID" value="NZ_JBHSGN010000111.1"/>
</dbReference>
<name>A0ABV9KZK4_9BACT</name>
<dbReference type="Pfam" id="PF13568">
    <property type="entry name" value="OMP_b-brl_2"/>
    <property type="match status" value="1"/>
</dbReference>